<dbReference type="Gene3D" id="1.10.530.10">
    <property type="match status" value="1"/>
</dbReference>
<dbReference type="AlphaFoldDB" id="A0A1W6MXJ1"/>
<keyword evidence="2" id="KW-0812">Transmembrane</keyword>
<dbReference type="Pfam" id="PF01464">
    <property type="entry name" value="SLT"/>
    <property type="match status" value="1"/>
</dbReference>
<name>A0A1W6MXJ1_9HYPH</name>
<dbReference type="STRING" id="655015.B1812_15695"/>
<sequence length="358" mass="39415">MSLFEAYWSYSYPEVLEKPERKISPAERFFCWIGFPRSKAKLAPALRALSVAGLLAAAIFIAASAPHLATEKRTSPLARSARAPSPVLSLAKADDFPLDADFSLQTAAQTWDRRLFAQSEPYDPELMRFGTQKVQRSIIERVVKAAAETGSDPALLLSIADKESSFILKAKASTSSASGLFQFIDSTWMTAMKAFGWRHLQQEAKAPQTEPAKPAVASRSEILKLRNDPYLSAVLAAEILKHEGAKISEEIGRQLTAGETYLIHFLGPDDARRFMAKMDQDPQISAAKLLPRPARANRSIFFASLNGRLKPKSLREVHDAFEAMMMARVDRFRDAEARVPEAVAAANAAGATAYVEDK</sequence>
<dbReference type="Proteomes" id="UP000193978">
    <property type="component" value="Chromosome"/>
</dbReference>
<keyword evidence="2" id="KW-0472">Membrane</keyword>
<reference evidence="4 5" key="1">
    <citation type="submission" date="2017-02" db="EMBL/GenBank/DDBJ databases">
        <authorList>
            <person name="Peterson S.W."/>
        </authorList>
    </citation>
    <scope>NUCLEOTIDE SEQUENCE [LARGE SCALE GENOMIC DNA]</scope>
    <source>
        <strain evidence="4 5">S285</strain>
    </source>
</reference>
<feature type="transmembrane region" description="Helical" evidence="2">
    <location>
        <begin position="45"/>
        <end position="65"/>
    </location>
</feature>
<evidence type="ECO:0000313" key="4">
    <source>
        <dbReference type="EMBL" id="ARN82293.1"/>
    </source>
</evidence>
<evidence type="ECO:0000313" key="5">
    <source>
        <dbReference type="Proteomes" id="UP000193978"/>
    </source>
</evidence>
<dbReference type="EMBL" id="CP019948">
    <property type="protein sequence ID" value="ARN82293.1"/>
    <property type="molecule type" value="Genomic_DNA"/>
</dbReference>
<gene>
    <name evidence="4" type="ORF">B1812_15695</name>
</gene>
<feature type="domain" description="Transglycosylase SLT" evidence="3">
    <location>
        <begin position="144"/>
        <end position="207"/>
    </location>
</feature>
<dbReference type="SUPFAM" id="SSF53955">
    <property type="entry name" value="Lysozyme-like"/>
    <property type="match status" value="1"/>
</dbReference>
<proteinExistence type="inferred from homology"/>
<dbReference type="OrthoDB" id="8477976at2"/>
<evidence type="ECO:0000259" key="3">
    <source>
        <dbReference type="Pfam" id="PF01464"/>
    </source>
</evidence>
<evidence type="ECO:0000256" key="1">
    <source>
        <dbReference type="ARBA" id="ARBA00009387"/>
    </source>
</evidence>
<accession>A0A1W6MXJ1</accession>
<organism evidence="4 5">
    <name type="scientific">Methylocystis bryophila</name>
    <dbReference type="NCBI Taxonomy" id="655015"/>
    <lineage>
        <taxon>Bacteria</taxon>
        <taxon>Pseudomonadati</taxon>
        <taxon>Pseudomonadota</taxon>
        <taxon>Alphaproteobacteria</taxon>
        <taxon>Hyphomicrobiales</taxon>
        <taxon>Methylocystaceae</taxon>
        <taxon>Methylocystis</taxon>
    </lineage>
</organism>
<dbReference type="InterPro" id="IPR023346">
    <property type="entry name" value="Lysozyme-like_dom_sf"/>
</dbReference>
<dbReference type="RefSeq" id="WP_085772418.1">
    <property type="nucleotide sequence ID" value="NZ_AP027149.1"/>
</dbReference>
<protein>
    <recommendedName>
        <fullName evidence="3">Transglycosylase SLT domain-containing protein</fullName>
    </recommendedName>
</protein>
<keyword evidence="5" id="KW-1185">Reference proteome</keyword>
<keyword evidence="2" id="KW-1133">Transmembrane helix</keyword>
<evidence type="ECO:0000256" key="2">
    <source>
        <dbReference type="SAM" id="Phobius"/>
    </source>
</evidence>
<dbReference type="KEGG" id="mbry:B1812_15695"/>
<comment type="similarity">
    <text evidence="1">Belongs to the virb1 family.</text>
</comment>
<dbReference type="InterPro" id="IPR008258">
    <property type="entry name" value="Transglycosylase_SLT_dom_1"/>
</dbReference>